<evidence type="ECO:0000313" key="4">
    <source>
        <dbReference type="Proteomes" id="UP001152622"/>
    </source>
</evidence>
<gene>
    <name evidence="3" type="ORF">SKAU_G00288090</name>
</gene>
<dbReference type="Pfam" id="PF00535">
    <property type="entry name" value="Glycos_transf_2"/>
    <property type="match status" value="1"/>
</dbReference>
<sequence>MSEWDYAMSFLLGLTKLLLIASTATILIIWYFYMETGQCASPPLHRIYDPMPNVTYQRKSCSCPKAYAKLSDYVNKDNFRDIIKRRAEDLKKYQIRKKSILNQLLFAPSNSPLQYPIQGFIVIPLQKSLIPGLSVHDVQKPNFQVTLSVSSGVLAVEDLQEKDKVKGQGEKVLSISVSSLQSLNDLLGRVSYRSTVYSIKSGDLVHFTFGQYKAIFPIVIRQPTVPVLYDLGEDITSQVTVTTKTFLRYPEVNRLVNSIRTFYKDIKIIIADDSFDKQKVNGANIEQYFMPPAQGWFAGRNLAVSQVTSKYFLWVDDDFVFTERTKIEKFVEIMESKPELDVVAGSVGSNRFSYKLNYEEGDEEGGCLSRVKGTYQPVPGIPNCFFASIVINFFLARTDAVRKVGFDPLLKRVAHSEFFMDGLGKLLTVICPAINIGHKHDGGNAKYRTFRRPPKSDATNKLYLHFFKNHLKCMKW</sequence>
<evidence type="ECO:0000259" key="2">
    <source>
        <dbReference type="Pfam" id="PF00535"/>
    </source>
</evidence>
<dbReference type="SUPFAM" id="SSF53448">
    <property type="entry name" value="Nucleotide-diphospho-sugar transferases"/>
    <property type="match status" value="1"/>
</dbReference>
<dbReference type="GO" id="GO:0006047">
    <property type="term" value="P:UDP-N-acetylglucosamine metabolic process"/>
    <property type="evidence" value="ECO:0007669"/>
    <property type="project" value="TreeGrafter"/>
</dbReference>
<organism evidence="3 4">
    <name type="scientific">Synaphobranchus kaupii</name>
    <name type="common">Kaup's arrowtooth eel</name>
    <dbReference type="NCBI Taxonomy" id="118154"/>
    <lineage>
        <taxon>Eukaryota</taxon>
        <taxon>Metazoa</taxon>
        <taxon>Chordata</taxon>
        <taxon>Craniata</taxon>
        <taxon>Vertebrata</taxon>
        <taxon>Euteleostomi</taxon>
        <taxon>Actinopterygii</taxon>
        <taxon>Neopterygii</taxon>
        <taxon>Teleostei</taxon>
        <taxon>Anguilliformes</taxon>
        <taxon>Synaphobranchidae</taxon>
        <taxon>Synaphobranchus</taxon>
    </lineage>
</organism>
<feature type="domain" description="Glycosyltransferase 2-like" evidence="2">
    <location>
        <begin position="243"/>
        <end position="353"/>
    </location>
</feature>
<keyword evidence="1" id="KW-0812">Transmembrane</keyword>
<dbReference type="GO" id="GO:0019276">
    <property type="term" value="P:UDP-N-acetylgalactosamine metabolic process"/>
    <property type="evidence" value="ECO:0007669"/>
    <property type="project" value="TreeGrafter"/>
</dbReference>
<evidence type="ECO:0000256" key="1">
    <source>
        <dbReference type="SAM" id="Phobius"/>
    </source>
</evidence>
<comment type="caution">
    <text evidence="3">The sequence shown here is derived from an EMBL/GenBank/DDBJ whole genome shotgun (WGS) entry which is preliminary data.</text>
</comment>
<evidence type="ECO:0000313" key="3">
    <source>
        <dbReference type="EMBL" id="KAJ8344616.1"/>
    </source>
</evidence>
<proteinExistence type="predicted"/>
<reference evidence="3" key="1">
    <citation type="journal article" date="2023" name="Science">
        <title>Genome structures resolve the early diversification of teleost fishes.</title>
        <authorList>
            <person name="Parey E."/>
            <person name="Louis A."/>
            <person name="Montfort J."/>
            <person name="Bouchez O."/>
            <person name="Roques C."/>
            <person name="Iampietro C."/>
            <person name="Lluch J."/>
            <person name="Castinel A."/>
            <person name="Donnadieu C."/>
            <person name="Desvignes T."/>
            <person name="Floi Bucao C."/>
            <person name="Jouanno E."/>
            <person name="Wen M."/>
            <person name="Mejri S."/>
            <person name="Dirks R."/>
            <person name="Jansen H."/>
            <person name="Henkel C."/>
            <person name="Chen W.J."/>
            <person name="Zahm M."/>
            <person name="Cabau C."/>
            <person name="Klopp C."/>
            <person name="Thompson A.W."/>
            <person name="Robinson-Rechavi M."/>
            <person name="Braasch I."/>
            <person name="Lecointre G."/>
            <person name="Bobe J."/>
            <person name="Postlethwait J.H."/>
            <person name="Berthelot C."/>
            <person name="Roest Crollius H."/>
            <person name="Guiguen Y."/>
        </authorList>
    </citation>
    <scope>NUCLEOTIDE SEQUENCE</scope>
    <source>
        <strain evidence="3">WJC10195</strain>
    </source>
</reference>
<dbReference type="OrthoDB" id="2139606at2759"/>
<accession>A0A9Q1ET57</accession>
<protein>
    <recommendedName>
        <fullName evidence="2">Glycosyltransferase 2-like domain-containing protein</fullName>
    </recommendedName>
</protein>
<dbReference type="PANTHER" id="PTHR15046:SF2">
    <property type="entry name" value="BETA-1,4 N-ACETYLGALACTOSAMINYLTRANSFERASE 2"/>
    <property type="match status" value="1"/>
</dbReference>
<dbReference type="Gene3D" id="3.90.550.10">
    <property type="entry name" value="Spore Coat Polysaccharide Biosynthesis Protein SpsA, Chain A"/>
    <property type="match status" value="1"/>
</dbReference>
<keyword evidence="4" id="KW-1185">Reference proteome</keyword>
<keyword evidence="1" id="KW-0472">Membrane</keyword>
<dbReference type="InterPro" id="IPR001173">
    <property type="entry name" value="Glyco_trans_2-like"/>
</dbReference>
<dbReference type="EMBL" id="JAINUF010000012">
    <property type="protein sequence ID" value="KAJ8344616.1"/>
    <property type="molecule type" value="Genomic_DNA"/>
</dbReference>
<keyword evidence="1" id="KW-1133">Transmembrane helix</keyword>
<name>A0A9Q1ET57_SYNKA</name>
<feature type="transmembrane region" description="Helical" evidence="1">
    <location>
        <begin position="12"/>
        <end position="33"/>
    </location>
</feature>
<dbReference type="PANTHER" id="PTHR15046">
    <property type="entry name" value="GLYCO_TRANS_2-LIKE DOMAIN-CONTAINING PROTEIN"/>
    <property type="match status" value="1"/>
</dbReference>
<dbReference type="GO" id="GO:0008376">
    <property type="term" value="F:acetylgalactosaminyltransferase activity"/>
    <property type="evidence" value="ECO:0007669"/>
    <property type="project" value="TreeGrafter"/>
</dbReference>
<dbReference type="Proteomes" id="UP001152622">
    <property type="component" value="Chromosome 12"/>
</dbReference>
<dbReference type="CDD" id="cd00761">
    <property type="entry name" value="Glyco_tranf_GTA_type"/>
    <property type="match status" value="1"/>
</dbReference>
<dbReference type="InterPro" id="IPR029044">
    <property type="entry name" value="Nucleotide-diphossugar_trans"/>
</dbReference>
<dbReference type="AlphaFoldDB" id="A0A9Q1ET57"/>